<dbReference type="EMBL" id="BNJQ01000010">
    <property type="protein sequence ID" value="GHP05501.1"/>
    <property type="molecule type" value="Genomic_DNA"/>
</dbReference>
<dbReference type="PANTHER" id="PTHR11210">
    <property type="entry name" value="RING BOX"/>
    <property type="match status" value="1"/>
</dbReference>
<dbReference type="PROSITE" id="PS50089">
    <property type="entry name" value="ZF_RING_2"/>
    <property type="match status" value="1"/>
</dbReference>
<evidence type="ECO:0000256" key="10">
    <source>
        <dbReference type="SAM" id="MobiDB-lite"/>
    </source>
</evidence>
<evidence type="ECO:0000313" key="12">
    <source>
        <dbReference type="EMBL" id="GHP05501.1"/>
    </source>
</evidence>
<keyword evidence="12" id="KW-0436">Ligase</keyword>
<accession>A0A830HIT2</accession>
<dbReference type="InterPro" id="IPR024991">
    <property type="entry name" value="RING-H2_APC11"/>
</dbReference>
<keyword evidence="7" id="KW-0862">Zinc</keyword>
<proteinExistence type="predicted"/>
<dbReference type="InterPro" id="IPR001841">
    <property type="entry name" value="Znf_RING"/>
</dbReference>
<evidence type="ECO:0000256" key="8">
    <source>
        <dbReference type="ARBA" id="ARBA00023306"/>
    </source>
</evidence>
<dbReference type="GO" id="GO:0005680">
    <property type="term" value="C:anaphase-promoting complex"/>
    <property type="evidence" value="ECO:0007669"/>
    <property type="project" value="InterPro"/>
</dbReference>
<dbReference type="GO" id="GO:0097602">
    <property type="term" value="F:cullin family protein binding"/>
    <property type="evidence" value="ECO:0007669"/>
    <property type="project" value="InterPro"/>
</dbReference>
<keyword evidence="3" id="KW-0479">Metal-binding</keyword>
<evidence type="ECO:0000313" key="13">
    <source>
        <dbReference type="Proteomes" id="UP000660262"/>
    </source>
</evidence>
<feature type="region of interest" description="Disordered" evidence="10">
    <location>
        <begin position="1"/>
        <end position="32"/>
    </location>
</feature>
<evidence type="ECO:0000256" key="5">
    <source>
        <dbReference type="ARBA" id="ARBA00022776"/>
    </source>
</evidence>
<dbReference type="InterPro" id="IPR051031">
    <property type="entry name" value="RING-box_E3_Ubiquitin_Ligase"/>
</dbReference>
<organism evidence="12 13">
    <name type="scientific">Pycnococcus provasolii</name>
    <dbReference type="NCBI Taxonomy" id="41880"/>
    <lineage>
        <taxon>Eukaryota</taxon>
        <taxon>Viridiplantae</taxon>
        <taxon>Chlorophyta</taxon>
        <taxon>Pseudoscourfieldiophyceae</taxon>
        <taxon>Pseudoscourfieldiales</taxon>
        <taxon>Pycnococcaceae</taxon>
        <taxon>Pycnococcus</taxon>
    </lineage>
</organism>
<evidence type="ECO:0000256" key="2">
    <source>
        <dbReference type="ARBA" id="ARBA00022618"/>
    </source>
</evidence>
<feature type="domain" description="RING-type" evidence="11">
    <location>
        <begin position="57"/>
        <end position="118"/>
    </location>
</feature>
<dbReference type="GO" id="GO:0051301">
    <property type="term" value="P:cell division"/>
    <property type="evidence" value="ECO:0007669"/>
    <property type="project" value="UniProtKB-KW"/>
</dbReference>
<dbReference type="GO" id="GO:0031145">
    <property type="term" value="P:anaphase-promoting complex-dependent catabolic process"/>
    <property type="evidence" value="ECO:0007669"/>
    <property type="project" value="InterPro"/>
</dbReference>
<sequence length="157" mass="16757">MATATAAPSTPNAHAPASSAAADQPIPPPHTGRGFVVQVKEYHAVAQWHWDAGDDVCGICRVAFEGCPPGAKFPGDDSPVVWGKCAHAFHLQCITKWLAQPQGGGAGAGAEPKCPICRRTWEFKEAEMARDEDQENGGDEDDDDDDDERMDVTDAMP</sequence>
<keyword evidence="4 9" id="KW-0863">Zinc-finger</keyword>
<dbReference type="SUPFAM" id="SSF57850">
    <property type="entry name" value="RING/U-box"/>
    <property type="match status" value="1"/>
</dbReference>
<dbReference type="Proteomes" id="UP000660262">
    <property type="component" value="Unassembled WGS sequence"/>
</dbReference>
<keyword evidence="13" id="KW-1185">Reference proteome</keyword>
<protein>
    <recommendedName>
        <fullName evidence="1">Anaphase-promoting complex subunit 11</fullName>
    </recommendedName>
</protein>
<dbReference type="GO" id="GO:0061630">
    <property type="term" value="F:ubiquitin protein ligase activity"/>
    <property type="evidence" value="ECO:0007669"/>
    <property type="project" value="InterPro"/>
</dbReference>
<keyword evidence="5" id="KW-0498">Mitosis</keyword>
<evidence type="ECO:0000256" key="9">
    <source>
        <dbReference type="PROSITE-ProRule" id="PRU00175"/>
    </source>
</evidence>
<evidence type="ECO:0000256" key="3">
    <source>
        <dbReference type="ARBA" id="ARBA00022723"/>
    </source>
</evidence>
<dbReference type="GO" id="GO:0008270">
    <property type="term" value="F:zinc ion binding"/>
    <property type="evidence" value="ECO:0007669"/>
    <property type="project" value="UniProtKB-KW"/>
</dbReference>
<dbReference type="InterPro" id="IPR013083">
    <property type="entry name" value="Znf_RING/FYVE/PHD"/>
</dbReference>
<evidence type="ECO:0000256" key="4">
    <source>
        <dbReference type="ARBA" id="ARBA00022771"/>
    </source>
</evidence>
<name>A0A830HIT2_9CHLO</name>
<evidence type="ECO:0000256" key="7">
    <source>
        <dbReference type="ARBA" id="ARBA00022833"/>
    </source>
</evidence>
<evidence type="ECO:0000256" key="6">
    <source>
        <dbReference type="ARBA" id="ARBA00022786"/>
    </source>
</evidence>
<keyword evidence="8" id="KW-0131">Cell cycle</keyword>
<dbReference type="Pfam" id="PF12861">
    <property type="entry name" value="zf-ANAPC11"/>
    <property type="match status" value="1"/>
</dbReference>
<reference evidence="12" key="1">
    <citation type="submission" date="2020-10" db="EMBL/GenBank/DDBJ databases">
        <title>Unveiling of a novel bifunctional photoreceptor, Dualchrome1, isolated from a cosmopolitan green alga.</title>
        <authorList>
            <person name="Suzuki S."/>
            <person name="Kawachi M."/>
        </authorList>
    </citation>
    <scope>NUCLEOTIDE SEQUENCE</scope>
    <source>
        <strain evidence="12">NIES 2893</strain>
    </source>
</reference>
<dbReference type="GO" id="GO:0016874">
    <property type="term" value="F:ligase activity"/>
    <property type="evidence" value="ECO:0007669"/>
    <property type="project" value="UniProtKB-KW"/>
</dbReference>
<dbReference type="Gene3D" id="3.30.40.10">
    <property type="entry name" value="Zinc/RING finger domain, C3HC4 (zinc finger)"/>
    <property type="match status" value="1"/>
</dbReference>
<comment type="caution">
    <text evidence="12">The sequence shown here is derived from an EMBL/GenBank/DDBJ whole genome shotgun (WGS) entry which is preliminary data.</text>
</comment>
<feature type="region of interest" description="Disordered" evidence="10">
    <location>
        <begin position="125"/>
        <end position="157"/>
    </location>
</feature>
<keyword evidence="2" id="KW-0132">Cell division</keyword>
<feature type="compositionally biased region" description="Low complexity" evidence="10">
    <location>
        <begin position="1"/>
        <end position="24"/>
    </location>
</feature>
<dbReference type="SMART" id="SM00184">
    <property type="entry name" value="RING"/>
    <property type="match status" value="1"/>
</dbReference>
<dbReference type="OrthoDB" id="1681166at2759"/>
<evidence type="ECO:0000256" key="1">
    <source>
        <dbReference type="ARBA" id="ARBA00013928"/>
    </source>
</evidence>
<dbReference type="CDD" id="cd16456">
    <property type="entry name" value="RING-H2_APC11"/>
    <property type="match status" value="1"/>
</dbReference>
<keyword evidence="6" id="KW-0833">Ubl conjugation pathway</keyword>
<evidence type="ECO:0000259" key="11">
    <source>
        <dbReference type="PROSITE" id="PS50089"/>
    </source>
</evidence>
<dbReference type="AlphaFoldDB" id="A0A830HIT2"/>
<feature type="compositionally biased region" description="Acidic residues" evidence="10">
    <location>
        <begin position="132"/>
        <end position="149"/>
    </location>
</feature>
<gene>
    <name evidence="12" type="ORF">PPROV_000425100</name>
</gene>